<dbReference type="AlphaFoldDB" id="A0A1M5CZX7"/>
<dbReference type="PROSITE" id="PS00379">
    <property type="entry name" value="CDP_ALCOHOL_P_TRANSF"/>
    <property type="match status" value="1"/>
</dbReference>
<keyword evidence="9" id="KW-0594">Phospholipid biosynthesis</keyword>
<dbReference type="STRING" id="1346286.SAMN05444362_10829"/>
<dbReference type="PANTHER" id="PTHR14269:SF61">
    <property type="entry name" value="CDP-DIACYLGLYCEROL--SERINE O-PHOSPHATIDYLTRANSFERASE"/>
    <property type="match status" value="1"/>
</dbReference>
<organism evidence="13 14">
    <name type="scientific">Dysgonomonas macrotermitis</name>
    <dbReference type="NCBI Taxonomy" id="1346286"/>
    <lineage>
        <taxon>Bacteria</taxon>
        <taxon>Pseudomonadati</taxon>
        <taxon>Bacteroidota</taxon>
        <taxon>Bacteroidia</taxon>
        <taxon>Bacteroidales</taxon>
        <taxon>Dysgonomonadaceae</taxon>
        <taxon>Dysgonomonas</taxon>
    </lineage>
</organism>
<keyword evidence="4 11" id="KW-0808">Transferase</keyword>
<dbReference type="PROSITE" id="PS51257">
    <property type="entry name" value="PROKAR_LIPOPROTEIN"/>
    <property type="match status" value="1"/>
</dbReference>
<dbReference type="Pfam" id="PF01066">
    <property type="entry name" value="CDP-OH_P_transf"/>
    <property type="match status" value="1"/>
</dbReference>
<evidence type="ECO:0000256" key="5">
    <source>
        <dbReference type="ARBA" id="ARBA00022692"/>
    </source>
</evidence>
<evidence type="ECO:0000256" key="1">
    <source>
        <dbReference type="ARBA" id="ARBA00004141"/>
    </source>
</evidence>
<dbReference type="OrthoDB" id="9777147at2"/>
<evidence type="ECO:0000313" key="14">
    <source>
        <dbReference type="Proteomes" id="UP000184480"/>
    </source>
</evidence>
<dbReference type="GO" id="GO:0016780">
    <property type="term" value="F:phosphotransferase activity, for other substituted phosphate groups"/>
    <property type="evidence" value="ECO:0007669"/>
    <property type="project" value="InterPro"/>
</dbReference>
<gene>
    <name evidence="13" type="ORF">SAMN05444362_10829</name>
</gene>
<reference evidence="14" key="1">
    <citation type="submission" date="2016-11" db="EMBL/GenBank/DDBJ databases">
        <authorList>
            <person name="Varghese N."/>
            <person name="Submissions S."/>
        </authorList>
    </citation>
    <scope>NUCLEOTIDE SEQUENCE [LARGE SCALE GENOMIC DNA]</scope>
    <source>
        <strain evidence="14">DSM 27370</strain>
    </source>
</reference>
<proteinExistence type="inferred from homology"/>
<keyword evidence="10" id="KW-1208">Phospholipid metabolism</keyword>
<evidence type="ECO:0000256" key="2">
    <source>
        <dbReference type="ARBA" id="ARBA00010441"/>
    </source>
</evidence>
<feature type="transmembrane region" description="Helical" evidence="12">
    <location>
        <begin position="65"/>
        <end position="87"/>
    </location>
</feature>
<keyword evidence="5 12" id="KW-0812">Transmembrane</keyword>
<comment type="similarity">
    <text evidence="2 11">Belongs to the CDP-alcohol phosphatidyltransferase class-I family.</text>
</comment>
<dbReference type="PANTHER" id="PTHR14269">
    <property type="entry name" value="CDP-DIACYLGLYCEROL--GLYCEROL-3-PHOSPHATE 3-PHOSPHATIDYLTRANSFERASE-RELATED"/>
    <property type="match status" value="1"/>
</dbReference>
<feature type="transmembrane region" description="Helical" evidence="12">
    <location>
        <begin position="31"/>
        <end position="53"/>
    </location>
</feature>
<comment type="subcellular location">
    <subcellularLocation>
        <location evidence="1">Membrane</location>
        <topology evidence="1">Multi-pass membrane protein</topology>
    </subcellularLocation>
</comment>
<keyword evidence="3" id="KW-0444">Lipid biosynthesis</keyword>
<sequence length="245" mass="27386">MKKHIPNILTSMNILSGCVASVMAFEGNYLWVAIWVIIAAIFDFFDGFSARMLKAYSPIGKELDSLADMVSFGLAPALAVFHFLSYNNTIGSPTFIIADSQFHIKEIIPYVSFLLVIFSGLRLAKFNVDERQSTSFIGLPTPANALFWISFCFGVNRLDEFTQLFLFYPTIILIIVFSLLMTSEIPMFSLKVSGLKLKGNELRYLLIVFMVAAVISWGVFGISAGIIFYIILSVISWKLLPGKKD</sequence>
<keyword evidence="14" id="KW-1185">Reference proteome</keyword>
<feature type="transmembrane region" description="Helical" evidence="12">
    <location>
        <begin position="204"/>
        <end position="237"/>
    </location>
</feature>
<evidence type="ECO:0000256" key="12">
    <source>
        <dbReference type="SAM" id="Phobius"/>
    </source>
</evidence>
<protein>
    <submittedName>
        <fullName evidence="13">CDP-diacylglycerol---serine O-phosphatidyltransferase</fullName>
    </submittedName>
</protein>
<accession>A0A1M5CZX7</accession>
<evidence type="ECO:0000313" key="13">
    <source>
        <dbReference type="EMBL" id="SHF60185.1"/>
    </source>
</evidence>
<dbReference type="Gene3D" id="1.20.120.1760">
    <property type="match status" value="1"/>
</dbReference>
<dbReference type="Proteomes" id="UP000184480">
    <property type="component" value="Unassembled WGS sequence"/>
</dbReference>
<evidence type="ECO:0000256" key="9">
    <source>
        <dbReference type="ARBA" id="ARBA00023209"/>
    </source>
</evidence>
<feature type="transmembrane region" description="Helical" evidence="12">
    <location>
        <begin position="136"/>
        <end position="158"/>
    </location>
</feature>
<feature type="transmembrane region" description="Helical" evidence="12">
    <location>
        <begin position="107"/>
        <end position="124"/>
    </location>
</feature>
<dbReference type="RefSeq" id="WP_062178300.1">
    <property type="nucleotide sequence ID" value="NZ_BBXL01000004.1"/>
</dbReference>
<dbReference type="InterPro" id="IPR050324">
    <property type="entry name" value="CDP-alcohol_PTase-I"/>
</dbReference>
<evidence type="ECO:0000256" key="3">
    <source>
        <dbReference type="ARBA" id="ARBA00022516"/>
    </source>
</evidence>
<keyword evidence="7" id="KW-0443">Lipid metabolism</keyword>
<evidence type="ECO:0000256" key="11">
    <source>
        <dbReference type="RuleBase" id="RU003750"/>
    </source>
</evidence>
<evidence type="ECO:0000256" key="10">
    <source>
        <dbReference type="ARBA" id="ARBA00023264"/>
    </source>
</evidence>
<dbReference type="GO" id="GO:0016020">
    <property type="term" value="C:membrane"/>
    <property type="evidence" value="ECO:0007669"/>
    <property type="project" value="UniProtKB-SubCell"/>
</dbReference>
<dbReference type="GO" id="GO:0008654">
    <property type="term" value="P:phospholipid biosynthetic process"/>
    <property type="evidence" value="ECO:0007669"/>
    <property type="project" value="UniProtKB-KW"/>
</dbReference>
<dbReference type="EMBL" id="FQUC01000008">
    <property type="protein sequence ID" value="SHF60185.1"/>
    <property type="molecule type" value="Genomic_DNA"/>
</dbReference>
<evidence type="ECO:0000256" key="8">
    <source>
        <dbReference type="ARBA" id="ARBA00023136"/>
    </source>
</evidence>
<dbReference type="InterPro" id="IPR048254">
    <property type="entry name" value="CDP_ALCOHOL_P_TRANSF_CS"/>
</dbReference>
<keyword evidence="6 12" id="KW-1133">Transmembrane helix</keyword>
<evidence type="ECO:0000256" key="6">
    <source>
        <dbReference type="ARBA" id="ARBA00022989"/>
    </source>
</evidence>
<dbReference type="InterPro" id="IPR043130">
    <property type="entry name" value="CDP-OH_PTrfase_TM_dom"/>
</dbReference>
<evidence type="ECO:0000256" key="4">
    <source>
        <dbReference type="ARBA" id="ARBA00022679"/>
    </source>
</evidence>
<evidence type="ECO:0000256" key="7">
    <source>
        <dbReference type="ARBA" id="ARBA00023098"/>
    </source>
</evidence>
<name>A0A1M5CZX7_9BACT</name>
<dbReference type="InterPro" id="IPR000462">
    <property type="entry name" value="CDP-OH_P_trans"/>
</dbReference>
<keyword evidence="8 12" id="KW-0472">Membrane</keyword>
<feature type="transmembrane region" description="Helical" evidence="12">
    <location>
        <begin position="164"/>
        <end position="183"/>
    </location>
</feature>